<name>A0AAD9CAW1_DISEL</name>
<keyword evidence="2 5" id="KW-0768">Sushi</keyword>
<dbReference type="InterPro" id="IPR035976">
    <property type="entry name" value="Sushi/SCR/CCP_sf"/>
</dbReference>
<keyword evidence="9" id="KW-1185">Reference proteome</keyword>
<gene>
    <name evidence="8" type="ORF">KUDE01_016908</name>
</gene>
<reference evidence="8" key="1">
    <citation type="submission" date="2023-04" db="EMBL/GenBank/DDBJ databases">
        <title>Chromosome-level genome of Chaenocephalus aceratus.</title>
        <authorList>
            <person name="Park H."/>
        </authorList>
    </citation>
    <scope>NUCLEOTIDE SEQUENCE</scope>
    <source>
        <strain evidence="8">DE</strain>
        <tissue evidence="8">Muscle</tissue>
    </source>
</reference>
<organism evidence="8 9">
    <name type="scientific">Dissostichus eleginoides</name>
    <name type="common">Patagonian toothfish</name>
    <name type="synonym">Dissostichus amissus</name>
    <dbReference type="NCBI Taxonomy" id="100907"/>
    <lineage>
        <taxon>Eukaryota</taxon>
        <taxon>Metazoa</taxon>
        <taxon>Chordata</taxon>
        <taxon>Craniata</taxon>
        <taxon>Vertebrata</taxon>
        <taxon>Euteleostomi</taxon>
        <taxon>Actinopterygii</taxon>
        <taxon>Neopterygii</taxon>
        <taxon>Teleostei</taxon>
        <taxon>Neoteleostei</taxon>
        <taxon>Acanthomorphata</taxon>
        <taxon>Eupercaria</taxon>
        <taxon>Perciformes</taxon>
        <taxon>Notothenioidei</taxon>
        <taxon>Nototheniidae</taxon>
        <taxon>Dissostichus</taxon>
    </lineage>
</organism>
<dbReference type="CDD" id="cd00033">
    <property type="entry name" value="CCP"/>
    <property type="match status" value="3"/>
</dbReference>
<dbReference type="Pfam" id="PF00084">
    <property type="entry name" value="Sushi"/>
    <property type="match status" value="3"/>
</dbReference>
<comment type="subcellular location">
    <subcellularLocation>
        <location evidence="1">Virion</location>
    </subcellularLocation>
</comment>
<evidence type="ECO:0000256" key="1">
    <source>
        <dbReference type="ARBA" id="ARBA00004328"/>
    </source>
</evidence>
<keyword evidence="3" id="KW-0732">Signal</keyword>
<feature type="region of interest" description="Disordered" evidence="6">
    <location>
        <begin position="433"/>
        <end position="458"/>
    </location>
</feature>
<dbReference type="PANTHER" id="PTHR45785">
    <property type="entry name" value="COMPLEMENT FACTOR H-RELATED"/>
    <property type="match status" value="1"/>
</dbReference>
<evidence type="ECO:0000256" key="4">
    <source>
        <dbReference type="ARBA" id="ARBA00023157"/>
    </source>
</evidence>
<dbReference type="SMART" id="SM00032">
    <property type="entry name" value="CCP"/>
    <property type="match status" value="3"/>
</dbReference>
<dbReference type="InterPro" id="IPR051503">
    <property type="entry name" value="ComplSys_Reg/VirEntry_Med"/>
</dbReference>
<comment type="caution">
    <text evidence="8">The sequence shown here is derived from an EMBL/GenBank/DDBJ whole genome shotgun (WGS) entry which is preliminary data.</text>
</comment>
<dbReference type="SUPFAM" id="SSF57535">
    <property type="entry name" value="Complement control module/SCR domain"/>
    <property type="match status" value="3"/>
</dbReference>
<evidence type="ECO:0000313" key="8">
    <source>
        <dbReference type="EMBL" id="KAK1897376.1"/>
    </source>
</evidence>
<feature type="domain" description="Sushi" evidence="7">
    <location>
        <begin position="292"/>
        <end position="355"/>
    </location>
</feature>
<evidence type="ECO:0000256" key="6">
    <source>
        <dbReference type="SAM" id="MobiDB-lite"/>
    </source>
</evidence>
<evidence type="ECO:0000256" key="5">
    <source>
        <dbReference type="PROSITE-ProRule" id="PRU00302"/>
    </source>
</evidence>
<evidence type="ECO:0000256" key="3">
    <source>
        <dbReference type="ARBA" id="ARBA00022729"/>
    </source>
</evidence>
<dbReference type="AlphaFoldDB" id="A0AAD9CAW1"/>
<feature type="region of interest" description="Disordered" evidence="6">
    <location>
        <begin position="492"/>
        <end position="511"/>
    </location>
</feature>
<evidence type="ECO:0000256" key="2">
    <source>
        <dbReference type="ARBA" id="ARBA00022659"/>
    </source>
</evidence>
<dbReference type="Proteomes" id="UP001228049">
    <property type="component" value="Unassembled WGS sequence"/>
</dbReference>
<proteinExistence type="predicted"/>
<sequence length="591" mass="64708">MVSRTNYRRCMAEGWDGNIPVCEAQQCPIINVDDHEVQVNGDIEEATFGNVVRFSCKSSSKVLFGSTEMYCDENGEWVGDSPKCKANKESHMCLGTIVGRKHSKRVSRHVTGVRQATGGKMAPAVPHAPEMDGTQIHFVKRLRAANKESHMGLGTIVGRKQSKRVSRHVTGVRQATGGKMAPAVPHAPEMDGTQIHFVKPCAIPLTLGTPRGLWLGTNTERQSWSKKSVSVRLCHCTAAPQNAIVSNPLASSTVGECGGYLITEWYQMVSKDDTRTCFLDNWTNHLPICDPLSCELPPADGGLMVKGIPENDDPILPDRFLEFSCDGPWKYLNGSSMLICLKDGQWDNAFPTCEAPSGCGKPTPLENGDIEGTVRYGYRNAAKVKYICQNYYIMQGDPYKTCSNGEWIGQMRCLTNKESHMCLGTIVGRKHSKRVSRHVTGVRQATGGKMAPAVPHAPEMDGTQIHFVKRLRAANKESHMCLGTIVGRKHSKRVSRHVTGVRQATGGKMAPAVPHAPEMDGTQIHFVKRLRAANKESHMGLGTIVGRKHSKRVSRHVTGVRQATGGKMAPAVPHAPEMDGTQIHFVKNPAL</sequence>
<dbReference type="PANTHER" id="PTHR45785:SF2">
    <property type="entry name" value="COMPLEMENT FACTOR H-RELATED"/>
    <property type="match status" value="1"/>
</dbReference>
<protein>
    <submittedName>
        <fullName evidence="8">Sushi von Willebrand factor type A EGF and pentraxin domain containing protein 1</fullName>
    </submittedName>
</protein>
<feature type="domain" description="Sushi" evidence="7">
    <location>
        <begin position="25"/>
        <end position="86"/>
    </location>
</feature>
<evidence type="ECO:0000313" key="9">
    <source>
        <dbReference type="Proteomes" id="UP001228049"/>
    </source>
</evidence>
<keyword evidence="4 5" id="KW-1015">Disulfide bond</keyword>
<feature type="domain" description="Sushi" evidence="7">
    <location>
        <begin position="357"/>
        <end position="415"/>
    </location>
</feature>
<dbReference type="InterPro" id="IPR000436">
    <property type="entry name" value="Sushi_SCR_CCP_dom"/>
</dbReference>
<feature type="region of interest" description="Disordered" evidence="6">
    <location>
        <begin position="104"/>
        <end position="129"/>
    </location>
</feature>
<dbReference type="PROSITE" id="PS50923">
    <property type="entry name" value="SUSHI"/>
    <property type="match status" value="3"/>
</dbReference>
<dbReference type="EMBL" id="JASDAP010000009">
    <property type="protein sequence ID" value="KAK1897376.1"/>
    <property type="molecule type" value="Genomic_DNA"/>
</dbReference>
<feature type="region of interest" description="Disordered" evidence="6">
    <location>
        <begin position="159"/>
        <end position="183"/>
    </location>
</feature>
<accession>A0AAD9CAW1</accession>
<evidence type="ECO:0000259" key="7">
    <source>
        <dbReference type="PROSITE" id="PS50923"/>
    </source>
</evidence>
<feature type="disulfide bond" evidence="5">
    <location>
        <begin position="359"/>
        <end position="402"/>
    </location>
</feature>
<comment type="caution">
    <text evidence="5">Lacks conserved residue(s) required for the propagation of feature annotation.</text>
</comment>
<dbReference type="Gene3D" id="2.10.70.10">
    <property type="entry name" value="Complement Module, domain 1"/>
    <property type="match status" value="3"/>
</dbReference>